<reference evidence="1 2" key="1">
    <citation type="submission" date="2021-06" db="EMBL/GenBank/DDBJ databases">
        <title>A haploid diamondback moth (Plutella xylostella L.) genome assembly resolves 31 chromosomes and identifies a diamide resistance mutation.</title>
        <authorList>
            <person name="Ward C.M."/>
            <person name="Perry K.D."/>
            <person name="Baker G."/>
            <person name="Powis K."/>
            <person name="Heckel D.G."/>
            <person name="Baxter S.W."/>
        </authorList>
    </citation>
    <scope>NUCLEOTIDE SEQUENCE [LARGE SCALE GENOMIC DNA]</scope>
    <source>
        <strain evidence="1 2">LV</strain>
        <tissue evidence="1">Single pupa</tissue>
    </source>
</reference>
<organism evidence="1 2">
    <name type="scientific">Plutella xylostella</name>
    <name type="common">Diamondback moth</name>
    <name type="synonym">Plutella maculipennis</name>
    <dbReference type="NCBI Taxonomy" id="51655"/>
    <lineage>
        <taxon>Eukaryota</taxon>
        <taxon>Metazoa</taxon>
        <taxon>Ecdysozoa</taxon>
        <taxon>Arthropoda</taxon>
        <taxon>Hexapoda</taxon>
        <taxon>Insecta</taxon>
        <taxon>Pterygota</taxon>
        <taxon>Neoptera</taxon>
        <taxon>Endopterygota</taxon>
        <taxon>Lepidoptera</taxon>
        <taxon>Glossata</taxon>
        <taxon>Ditrysia</taxon>
        <taxon>Yponomeutoidea</taxon>
        <taxon>Plutellidae</taxon>
        <taxon>Plutella</taxon>
    </lineage>
</organism>
<protein>
    <submittedName>
        <fullName evidence="1">Uncharacterized protein</fullName>
    </submittedName>
</protein>
<dbReference type="EMBL" id="JAHIBW010000003">
    <property type="protein sequence ID" value="KAG7312053.1"/>
    <property type="molecule type" value="Genomic_DNA"/>
</dbReference>
<name>A0ABQ7R429_PLUXY</name>
<proteinExistence type="predicted"/>
<dbReference type="Proteomes" id="UP000823941">
    <property type="component" value="Chromosome 3"/>
</dbReference>
<accession>A0ABQ7R429</accession>
<evidence type="ECO:0000313" key="2">
    <source>
        <dbReference type="Proteomes" id="UP000823941"/>
    </source>
</evidence>
<comment type="caution">
    <text evidence="1">The sequence shown here is derived from an EMBL/GenBank/DDBJ whole genome shotgun (WGS) entry which is preliminary data.</text>
</comment>
<evidence type="ECO:0000313" key="1">
    <source>
        <dbReference type="EMBL" id="KAG7312053.1"/>
    </source>
</evidence>
<sequence length="74" mass="8483">MTHDMIVDTKEQGLKGLVQITGYIYHEMGTMECTSLASTVLLRVRSHIWTVWELQRPRRAHASTREEMCTGGYA</sequence>
<keyword evidence="2" id="KW-1185">Reference proteome</keyword>
<gene>
    <name evidence="1" type="ORF">JYU34_001499</name>
</gene>